<organism evidence="1">
    <name type="scientific">uncultured marine virus</name>
    <dbReference type="NCBI Taxonomy" id="186617"/>
    <lineage>
        <taxon>Viruses</taxon>
        <taxon>environmental samples</taxon>
    </lineage>
</organism>
<protein>
    <submittedName>
        <fullName evidence="1">Uncharacterized protein</fullName>
    </submittedName>
</protein>
<sequence>MKKIKPMKKKRQRFVKVDFIFVKTRLMYSIITTCAKVNLQKLKQSVPLILKRMVTPNTPPQKLR</sequence>
<reference evidence="1" key="2">
    <citation type="submission" date="2015-03" db="EMBL/GenBank/DDBJ databases">
        <authorList>
            <person name="Chow C.-E.T."/>
            <person name="Winget D.M."/>
            <person name="White R.A.III."/>
            <person name="Hallam S.J."/>
            <person name="Suttle C.A."/>
        </authorList>
    </citation>
    <scope>NUCLEOTIDE SEQUENCE</scope>
    <source>
        <strain evidence="1">Anoxic3_9</strain>
    </source>
</reference>
<evidence type="ECO:0000313" key="1">
    <source>
        <dbReference type="EMBL" id="AKH46489.1"/>
    </source>
</evidence>
<accession>A0A0F7L1N7</accession>
<name>A0A0F7L1N7_9VIRU</name>
<reference evidence="1" key="1">
    <citation type="journal article" date="2015" name="Front. Microbiol.">
        <title>Combining genomic sequencing methods to explore viral diversity and reveal potential virus-host interactions.</title>
        <authorList>
            <person name="Chow C.E."/>
            <person name="Winget D.M."/>
            <person name="White R.A.III."/>
            <person name="Hallam S.J."/>
            <person name="Suttle C.A."/>
        </authorList>
    </citation>
    <scope>NUCLEOTIDE SEQUENCE</scope>
    <source>
        <strain evidence="1">Anoxic3_9</strain>
    </source>
</reference>
<dbReference type="EMBL" id="KR029584">
    <property type="protein sequence ID" value="AKH46489.1"/>
    <property type="molecule type" value="Genomic_DNA"/>
</dbReference>
<proteinExistence type="predicted"/>